<feature type="domain" description="UspA" evidence="2">
    <location>
        <begin position="169"/>
        <end position="305"/>
    </location>
</feature>
<evidence type="ECO:0000313" key="3">
    <source>
        <dbReference type="EMBL" id="MXP21138.1"/>
    </source>
</evidence>
<dbReference type="EMBL" id="WMBR01000001">
    <property type="protein sequence ID" value="MXP21138.1"/>
    <property type="molecule type" value="Genomic_DNA"/>
</dbReference>
<protein>
    <submittedName>
        <fullName evidence="3">Universal stress protein</fullName>
    </submittedName>
</protein>
<evidence type="ECO:0000259" key="2">
    <source>
        <dbReference type="Pfam" id="PF00582"/>
    </source>
</evidence>
<name>A0A6L7GRE5_9ACTN</name>
<comment type="similarity">
    <text evidence="1">Belongs to the universal stress protein A family.</text>
</comment>
<evidence type="ECO:0000313" key="4">
    <source>
        <dbReference type="Proteomes" id="UP000475545"/>
    </source>
</evidence>
<reference evidence="3 4" key="1">
    <citation type="submission" date="2019-11" db="EMBL/GenBank/DDBJ databases">
        <title>Gordonia sp. nov., a novel actinobacterium isolated from mangrove soil in Hainan.</title>
        <authorList>
            <person name="Huang X."/>
            <person name="Xie Y."/>
            <person name="Chu X."/>
            <person name="Xiao K."/>
        </authorList>
    </citation>
    <scope>NUCLEOTIDE SEQUENCE [LARGE SCALE GENOMIC DNA]</scope>
    <source>
        <strain evidence="3 4">HNM0687</strain>
    </source>
</reference>
<dbReference type="InterPro" id="IPR006016">
    <property type="entry name" value="UspA"/>
</dbReference>
<dbReference type="AlphaFoldDB" id="A0A6L7GRE5"/>
<comment type="caution">
    <text evidence="3">The sequence shown here is derived from an EMBL/GenBank/DDBJ whole genome shotgun (WGS) entry which is preliminary data.</text>
</comment>
<evidence type="ECO:0000256" key="1">
    <source>
        <dbReference type="ARBA" id="ARBA00008791"/>
    </source>
</evidence>
<feature type="domain" description="UspA" evidence="2">
    <location>
        <begin position="17"/>
        <end position="156"/>
    </location>
</feature>
<dbReference type="Proteomes" id="UP000475545">
    <property type="component" value="Unassembled WGS sequence"/>
</dbReference>
<dbReference type="PRINTS" id="PR01438">
    <property type="entry name" value="UNVRSLSTRESS"/>
</dbReference>
<dbReference type="SUPFAM" id="SSF52402">
    <property type="entry name" value="Adenine nucleotide alpha hydrolases-like"/>
    <property type="match status" value="2"/>
</dbReference>
<accession>A0A6L7GRE5</accession>
<gene>
    <name evidence="3" type="ORF">GIY30_07195</name>
</gene>
<dbReference type="InterPro" id="IPR014729">
    <property type="entry name" value="Rossmann-like_a/b/a_fold"/>
</dbReference>
<dbReference type="PANTHER" id="PTHR46268:SF6">
    <property type="entry name" value="UNIVERSAL STRESS PROTEIN UP12"/>
    <property type="match status" value="1"/>
</dbReference>
<proteinExistence type="inferred from homology"/>
<keyword evidence="4" id="KW-1185">Reference proteome</keyword>
<dbReference type="PANTHER" id="PTHR46268">
    <property type="entry name" value="STRESS RESPONSE PROTEIN NHAX"/>
    <property type="match status" value="1"/>
</dbReference>
<dbReference type="Pfam" id="PF00582">
    <property type="entry name" value="Usp"/>
    <property type="match status" value="2"/>
</dbReference>
<sequence length="305" mass="32849">MDTETINDTTSDRESADRVIVGIDGSENADGAARWAARLCSRTGATMELVYALPDNEWYAALNTSELWNDEALRDHLRALGAEFFERATVGIREIDADVAIRTVLHDGTMAEYLRQHSDGAQMVVIGSTRSGPIRDMVLGSQVMAILHAAQCPVLAWRQGAADLAAGSNIVVGFDGSDNAERALLAAFHYAQAFGTRVTVANYWLASAMIGVGYTAAMLDWDEVRRSGEERLRRDIQPVQDKYPDVAVELVYGETGAGHGLVELSKTADLLVVGSRGHGAMTATLLGSVSQNAVHHAHCPVLVVK</sequence>
<dbReference type="CDD" id="cd00293">
    <property type="entry name" value="USP-like"/>
    <property type="match status" value="1"/>
</dbReference>
<dbReference type="InterPro" id="IPR006015">
    <property type="entry name" value="Universal_stress_UspA"/>
</dbReference>
<organism evidence="3 4">
    <name type="scientific">Gordonia mangrovi</name>
    <dbReference type="NCBI Taxonomy" id="2665643"/>
    <lineage>
        <taxon>Bacteria</taxon>
        <taxon>Bacillati</taxon>
        <taxon>Actinomycetota</taxon>
        <taxon>Actinomycetes</taxon>
        <taxon>Mycobacteriales</taxon>
        <taxon>Gordoniaceae</taxon>
        <taxon>Gordonia</taxon>
    </lineage>
</organism>
<dbReference type="Gene3D" id="3.40.50.620">
    <property type="entry name" value="HUPs"/>
    <property type="match status" value="2"/>
</dbReference>
<dbReference type="RefSeq" id="WP_160901177.1">
    <property type="nucleotide sequence ID" value="NZ_CP102850.1"/>
</dbReference>